<keyword evidence="2" id="KW-1185">Reference proteome</keyword>
<protein>
    <submittedName>
        <fullName evidence="1">Uncharacterized protein</fullName>
    </submittedName>
</protein>
<sequence>MGVAQGVAQGAGTEQNKLISPPCPIYSPLISSLSSSLSLSLPRFLLILHFFVSLPRSLLSHILPLTFFLPLFNTGSIVCPSSTPKYKPEPNKTNSSPHLLAFIHLSFHLSLPLSPSLSLYFSSSSIFPSLFLTPCSSIFFSSSLPSHPISLPSTPQLFPCPPVAPFQEPHLSGQNLRQYH</sequence>
<evidence type="ECO:0000313" key="2">
    <source>
        <dbReference type="Proteomes" id="UP000244722"/>
    </source>
</evidence>
<gene>
    <name evidence="1" type="ORF">B9Z19DRAFT_812558</name>
</gene>
<reference evidence="1 2" key="1">
    <citation type="submission" date="2017-04" db="EMBL/GenBank/DDBJ databases">
        <title>Draft genome sequence of Tuber borchii Vittad., a whitish edible truffle.</title>
        <authorList>
            <consortium name="DOE Joint Genome Institute"/>
            <person name="Murat C."/>
            <person name="Kuo A."/>
            <person name="Barry K.W."/>
            <person name="Clum A."/>
            <person name="Dockter R.B."/>
            <person name="Fauchery L."/>
            <person name="Iotti M."/>
            <person name="Kohler A."/>
            <person name="Labutti K."/>
            <person name="Lindquist E.A."/>
            <person name="Lipzen A."/>
            <person name="Ohm R.A."/>
            <person name="Wang M."/>
            <person name="Grigoriev I.V."/>
            <person name="Zambonelli A."/>
            <person name="Martin F.M."/>
        </authorList>
    </citation>
    <scope>NUCLEOTIDE SEQUENCE [LARGE SCALE GENOMIC DNA]</scope>
    <source>
        <strain evidence="1 2">Tbo3840</strain>
    </source>
</reference>
<dbReference type="EMBL" id="NESQ01000088">
    <property type="protein sequence ID" value="PUU79575.1"/>
    <property type="molecule type" value="Genomic_DNA"/>
</dbReference>
<dbReference type="AlphaFoldDB" id="A0A2T6ZVT2"/>
<proteinExistence type="predicted"/>
<comment type="caution">
    <text evidence="1">The sequence shown here is derived from an EMBL/GenBank/DDBJ whole genome shotgun (WGS) entry which is preliminary data.</text>
</comment>
<organism evidence="1 2">
    <name type="scientific">Tuber borchii</name>
    <name type="common">White truffle</name>
    <dbReference type="NCBI Taxonomy" id="42251"/>
    <lineage>
        <taxon>Eukaryota</taxon>
        <taxon>Fungi</taxon>
        <taxon>Dikarya</taxon>
        <taxon>Ascomycota</taxon>
        <taxon>Pezizomycotina</taxon>
        <taxon>Pezizomycetes</taxon>
        <taxon>Pezizales</taxon>
        <taxon>Tuberaceae</taxon>
        <taxon>Tuber</taxon>
    </lineage>
</organism>
<dbReference type="Proteomes" id="UP000244722">
    <property type="component" value="Unassembled WGS sequence"/>
</dbReference>
<name>A0A2T6ZVT2_TUBBO</name>
<evidence type="ECO:0000313" key="1">
    <source>
        <dbReference type="EMBL" id="PUU79575.1"/>
    </source>
</evidence>
<accession>A0A2T6ZVT2</accession>